<name>A0ABN2U8L6_9MICO</name>
<comment type="caution">
    <text evidence="9">The sequence shown here is derived from an EMBL/GenBank/DDBJ whole genome shotgun (WGS) entry which is preliminary data.</text>
</comment>
<evidence type="ECO:0000256" key="4">
    <source>
        <dbReference type="ARBA" id="ARBA00022692"/>
    </source>
</evidence>
<accession>A0ABN2U8L6</accession>
<feature type="transmembrane region" description="Helical" evidence="8">
    <location>
        <begin position="21"/>
        <end position="44"/>
    </location>
</feature>
<feature type="transmembrane region" description="Helical" evidence="8">
    <location>
        <begin position="311"/>
        <end position="342"/>
    </location>
</feature>
<evidence type="ECO:0000313" key="10">
    <source>
        <dbReference type="Proteomes" id="UP001501196"/>
    </source>
</evidence>
<evidence type="ECO:0000256" key="2">
    <source>
        <dbReference type="ARBA" id="ARBA00022448"/>
    </source>
</evidence>
<proteinExistence type="predicted"/>
<evidence type="ECO:0000256" key="7">
    <source>
        <dbReference type="ARBA" id="ARBA00023136"/>
    </source>
</evidence>
<evidence type="ECO:0000256" key="5">
    <source>
        <dbReference type="ARBA" id="ARBA00022989"/>
    </source>
</evidence>
<keyword evidence="5 8" id="KW-1133">Transmembrane helix</keyword>
<keyword evidence="2" id="KW-0813">Transport</keyword>
<protein>
    <submittedName>
        <fullName evidence="9">Potassium transporter TrkG</fullName>
    </submittedName>
</protein>
<evidence type="ECO:0000256" key="6">
    <source>
        <dbReference type="ARBA" id="ARBA00023065"/>
    </source>
</evidence>
<keyword evidence="3" id="KW-1003">Cell membrane</keyword>
<gene>
    <name evidence="9" type="ORF">GCM10009819_13700</name>
</gene>
<dbReference type="PANTHER" id="PTHR32024">
    <property type="entry name" value="TRK SYSTEM POTASSIUM UPTAKE PROTEIN TRKG-RELATED"/>
    <property type="match status" value="1"/>
</dbReference>
<reference evidence="9 10" key="1">
    <citation type="journal article" date="2019" name="Int. J. Syst. Evol. Microbiol.">
        <title>The Global Catalogue of Microorganisms (GCM) 10K type strain sequencing project: providing services to taxonomists for standard genome sequencing and annotation.</title>
        <authorList>
            <consortium name="The Broad Institute Genomics Platform"/>
            <consortium name="The Broad Institute Genome Sequencing Center for Infectious Disease"/>
            <person name="Wu L."/>
            <person name="Ma J."/>
        </authorList>
    </citation>
    <scope>NUCLEOTIDE SEQUENCE [LARGE SCALE GENOMIC DNA]</scope>
    <source>
        <strain evidence="9 10">JCM 15672</strain>
    </source>
</reference>
<dbReference type="EMBL" id="BAAAPW010000002">
    <property type="protein sequence ID" value="GAA2031097.1"/>
    <property type="molecule type" value="Genomic_DNA"/>
</dbReference>
<dbReference type="RefSeq" id="WP_344370836.1">
    <property type="nucleotide sequence ID" value="NZ_BAAAPW010000002.1"/>
</dbReference>
<keyword evidence="4 8" id="KW-0812">Transmembrane</keyword>
<feature type="transmembrane region" description="Helical" evidence="8">
    <location>
        <begin position="363"/>
        <end position="384"/>
    </location>
</feature>
<evidence type="ECO:0000256" key="1">
    <source>
        <dbReference type="ARBA" id="ARBA00004651"/>
    </source>
</evidence>
<feature type="transmembrane region" description="Helical" evidence="8">
    <location>
        <begin position="242"/>
        <end position="260"/>
    </location>
</feature>
<dbReference type="Proteomes" id="UP001501196">
    <property type="component" value="Unassembled WGS sequence"/>
</dbReference>
<feature type="transmembrane region" description="Helical" evidence="8">
    <location>
        <begin position="199"/>
        <end position="222"/>
    </location>
</feature>
<keyword evidence="7 8" id="KW-0472">Membrane</keyword>
<evidence type="ECO:0000256" key="8">
    <source>
        <dbReference type="SAM" id="Phobius"/>
    </source>
</evidence>
<evidence type="ECO:0000256" key="3">
    <source>
        <dbReference type="ARBA" id="ARBA00022475"/>
    </source>
</evidence>
<keyword evidence="10" id="KW-1185">Reference proteome</keyword>
<feature type="transmembrane region" description="Helical" evidence="8">
    <location>
        <begin position="138"/>
        <end position="157"/>
    </location>
</feature>
<feature type="transmembrane region" description="Helical" evidence="8">
    <location>
        <begin position="88"/>
        <end position="112"/>
    </location>
</feature>
<feature type="transmembrane region" description="Helical" evidence="8">
    <location>
        <begin position="419"/>
        <end position="441"/>
    </location>
</feature>
<sequence length="458" mass="49354">MTSRESVRVPRPHRFRRGIRLHPAQAVVVGFAAAVMGGTLLLWLPPMTVEPGGTSFTDALFTATSAVCVTGLTVVDTELHWSPLGHSVILLLIQLGGLGIMIFASLIGLVLARKMSVRSRLNTAAEAKAVGYDDVRGLVRGIVLISFGIEAVTWLFLFPRFLFAYDDNPGDAAWYALFHSVSSFNNAGFALYTDNMMGFVSDPFICLPMCAAIILGGLGFPVIMQLRKEFRRPIHWSMNTKLVLWGTLVLLVGGFAYLSIAEWNNPDTLGPLDPGSKLLAAFFMSTQTRTAGFNSIDVGMMHDESWVVMDVLMFIGGGPAGTAGGIKVTTFAVLFFILLTEFRGEGAVNIFGKRLSRAVHRQAITVALVAVGAVMTAIILLMHLTKLDLDLVAFEAVSAFATVGLSTGITGDLPPAAEVVLVLLMFLGRIGPLTLGSAIALRDRRILYELPKERPAIG</sequence>
<dbReference type="PANTHER" id="PTHR32024:SF1">
    <property type="entry name" value="KTR SYSTEM POTASSIUM UPTAKE PROTEIN B"/>
    <property type="match status" value="1"/>
</dbReference>
<evidence type="ECO:0000313" key="9">
    <source>
        <dbReference type="EMBL" id="GAA2031097.1"/>
    </source>
</evidence>
<dbReference type="InterPro" id="IPR003445">
    <property type="entry name" value="Cat_transpt"/>
</dbReference>
<keyword evidence="6" id="KW-0406">Ion transport</keyword>
<comment type="subcellular location">
    <subcellularLocation>
        <location evidence="1">Cell membrane</location>
        <topology evidence="1">Multi-pass membrane protein</topology>
    </subcellularLocation>
</comment>
<organism evidence="9 10">
    <name type="scientific">Agromyces tropicus</name>
    <dbReference type="NCBI Taxonomy" id="555371"/>
    <lineage>
        <taxon>Bacteria</taxon>
        <taxon>Bacillati</taxon>
        <taxon>Actinomycetota</taxon>
        <taxon>Actinomycetes</taxon>
        <taxon>Micrococcales</taxon>
        <taxon>Microbacteriaceae</taxon>
        <taxon>Agromyces</taxon>
    </lineage>
</organism>
<dbReference type="Pfam" id="PF02386">
    <property type="entry name" value="TrkH"/>
    <property type="match status" value="1"/>
</dbReference>